<accession>A0ABN8F7U6</accession>
<gene>
    <name evidence="3" type="ORF">LEM8419_01540</name>
</gene>
<name>A0ABN8F7U6_9BACT</name>
<feature type="chain" id="PRO_5046532931" description="Copper resistance protein NlpE" evidence="2">
    <location>
        <begin position="22"/>
        <end position="178"/>
    </location>
</feature>
<feature type="region of interest" description="Disordered" evidence="1">
    <location>
        <begin position="25"/>
        <end position="44"/>
    </location>
</feature>
<evidence type="ECO:0008006" key="5">
    <source>
        <dbReference type="Google" id="ProtNLM"/>
    </source>
</evidence>
<reference evidence="3" key="1">
    <citation type="submission" date="2021-12" db="EMBL/GenBank/DDBJ databases">
        <authorList>
            <person name="Rodrigo-Torres L."/>
            <person name="Arahal R. D."/>
            <person name="Lucena T."/>
        </authorList>
    </citation>
    <scope>NUCLEOTIDE SEQUENCE</scope>
    <source>
        <strain evidence="3">CECT 8419</strain>
    </source>
</reference>
<dbReference type="RefSeq" id="WP_238750438.1">
    <property type="nucleotide sequence ID" value="NZ_CAKLPZ010000001.1"/>
</dbReference>
<evidence type="ECO:0000256" key="2">
    <source>
        <dbReference type="SAM" id="SignalP"/>
    </source>
</evidence>
<organism evidence="3 4">
    <name type="scientific">Neolewinella maritima</name>
    <dbReference type="NCBI Taxonomy" id="1383882"/>
    <lineage>
        <taxon>Bacteria</taxon>
        <taxon>Pseudomonadati</taxon>
        <taxon>Bacteroidota</taxon>
        <taxon>Saprospiria</taxon>
        <taxon>Saprospirales</taxon>
        <taxon>Lewinellaceae</taxon>
        <taxon>Neolewinella</taxon>
    </lineage>
</organism>
<keyword evidence="4" id="KW-1185">Reference proteome</keyword>
<evidence type="ECO:0000256" key="1">
    <source>
        <dbReference type="SAM" id="MobiDB-lite"/>
    </source>
</evidence>
<keyword evidence="2" id="KW-0732">Signal</keyword>
<comment type="caution">
    <text evidence="3">The sequence shown here is derived from an EMBL/GenBank/DDBJ whole genome shotgun (WGS) entry which is preliminary data.</text>
</comment>
<feature type="signal peptide" evidence="2">
    <location>
        <begin position="1"/>
        <end position="21"/>
    </location>
</feature>
<evidence type="ECO:0000313" key="4">
    <source>
        <dbReference type="Proteomes" id="UP000837803"/>
    </source>
</evidence>
<sequence>MPNYLCGLGLLLLCLACGPDAPSTTPPASNEVAGPGIRTEADDANEQRSFAQSRVDRVDRMYLEGRLRCDTVNYSCGDAGGQFTLCYLADDLVKADHLAQPPRPTQVYTEVYYLEDGEVYFAALASDPPTEDGATLPALETRYYYGGNLLDRTGPQLQGAIGSEALLQVARTGTYTCD</sequence>
<dbReference type="Proteomes" id="UP000837803">
    <property type="component" value="Unassembled WGS sequence"/>
</dbReference>
<protein>
    <recommendedName>
        <fullName evidence="5">Copper resistance protein NlpE</fullName>
    </recommendedName>
</protein>
<evidence type="ECO:0000313" key="3">
    <source>
        <dbReference type="EMBL" id="CAH1000387.1"/>
    </source>
</evidence>
<proteinExistence type="predicted"/>
<dbReference type="EMBL" id="CAKLPZ010000001">
    <property type="protein sequence ID" value="CAH1000387.1"/>
    <property type="molecule type" value="Genomic_DNA"/>
</dbReference>